<accession>A0A173URV1</accession>
<dbReference type="Proteomes" id="UP000095390">
    <property type="component" value="Unassembled WGS sequence"/>
</dbReference>
<dbReference type="KEGG" id="ehl:EHLA_3323"/>
<evidence type="ECO:0000313" key="1">
    <source>
        <dbReference type="EMBL" id="CUN17761.1"/>
    </source>
</evidence>
<dbReference type="Pfam" id="PF12997">
    <property type="entry name" value="DUF3881"/>
    <property type="match status" value="1"/>
</dbReference>
<keyword evidence="6" id="KW-1185">Reference proteome</keyword>
<dbReference type="OrthoDB" id="9774037at2"/>
<dbReference type="Proteomes" id="UP000217549">
    <property type="component" value="Chromosome I"/>
</dbReference>
<reference evidence="3" key="3">
    <citation type="submission" date="2017-09" db="EMBL/GenBank/DDBJ databases">
        <authorList>
            <person name="Ehlers B."/>
            <person name="Leendertz F.H."/>
        </authorList>
    </citation>
    <scope>NUCLEOTIDE SEQUENCE [LARGE SCALE GENOMIC DNA]</scope>
    <source>
        <strain evidence="3">EH1</strain>
    </source>
</reference>
<dbReference type="InterPro" id="IPR024541">
    <property type="entry name" value="DUF3881"/>
</dbReference>
<dbReference type="EMBL" id="LT907978">
    <property type="protein sequence ID" value="SOB73870.1"/>
    <property type="molecule type" value="Genomic_DNA"/>
</dbReference>
<evidence type="ECO:0000313" key="4">
    <source>
        <dbReference type="Proteomes" id="UP000095390"/>
    </source>
</evidence>
<gene>
    <name evidence="3" type="ORF">EHLA_3323</name>
    <name evidence="2" type="ORF">ERS852450_01117</name>
    <name evidence="1" type="ORF">ERS852578_02685</name>
</gene>
<dbReference type="Proteomes" id="UP000095679">
    <property type="component" value="Unassembled WGS sequence"/>
</dbReference>
<dbReference type="RefSeq" id="WP_005349868.1">
    <property type="nucleotide sequence ID" value="NZ_BLYK01000016.1"/>
</dbReference>
<sequence length="291" mass="33900">MREYLKAIGFSDLNSRKKIDELINEIKKNPSRKNWFQIDEEEAIFIYEKDFAEAVGIAVIEVMDRDGYRVTDHFYPYVRGANYLYHEDLEFEHYTDKEGYAGICDENNIGIPLIFHVNNPVDYLKIVYGKFHDKINSITLSGMSKKGMIILPVEKDEFQEREERKGNELRNEMIDAAKAGDIEAMEQLTLEDMDTYTAVSSRSKKEDLFTIVTSYFMPHSVECDKYSVLGKIINVMEMQNSRTKEIFYYLSVECNSIQIEFTIAKEDLMGEPKVGRRFKGILWLQGEVDCL</sequence>
<dbReference type="AlphaFoldDB" id="A0A173URV1"/>
<evidence type="ECO:0000313" key="5">
    <source>
        <dbReference type="Proteomes" id="UP000095679"/>
    </source>
</evidence>
<dbReference type="GeneID" id="75049896"/>
<evidence type="ECO:0000313" key="6">
    <source>
        <dbReference type="Proteomes" id="UP000217549"/>
    </source>
</evidence>
<name>A0A173URV1_9FIRM</name>
<proteinExistence type="predicted"/>
<evidence type="ECO:0000313" key="2">
    <source>
        <dbReference type="EMBL" id="CUO08235.1"/>
    </source>
</evidence>
<dbReference type="STRING" id="39488.ERS852450_01117"/>
<evidence type="ECO:0000313" key="3">
    <source>
        <dbReference type="EMBL" id="SOB73870.1"/>
    </source>
</evidence>
<reference evidence="4 5" key="1">
    <citation type="submission" date="2015-09" db="EMBL/GenBank/DDBJ databases">
        <authorList>
            <consortium name="Pathogen Informatics"/>
        </authorList>
    </citation>
    <scope>NUCLEOTIDE SEQUENCE [LARGE SCALE GENOMIC DNA]</scope>
    <source>
        <strain evidence="2 5">2789STDY5834835</strain>
        <strain evidence="1 4">2789STDY5834966</strain>
    </source>
</reference>
<dbReference type="EMBL" id="CYYC01000044">
    <property type="protein sequence ID" value="CUN17761.1"/>
    <property type="molecule type" value="Genomic_DNA"/>
</dbReference>
<protein>
    <submittedName>
        <fullName evidence="1">DUF based on E. rectale Gene description</fullName>
    </submittedName>
</protein>
<dbReference type="EMBL" id="CYZL01000008">
    <property type="protein sequence ID" value="CUO08235.1"/>
    <property type="molecule type" value="Genomic_DNA"/>
</dbReference>
<reference evidence="6" key="2">
    <citation type="submission" date="2017-09" db="EMBL/GenBank/DDBJ databases">
        <authorList>
            <person name="Shetty A S."/>
        </authorList>
    </citation>
    <scope>NUCLEOTIDE SEQUENCE [LARGE SCALE GENOMIC DNA]</scope>
</reference>
<organism evidence="1 4">
    <name type="scientific">Anaerobutyricum hallii</name>
    <dbReference type="NCBI Taxonomy" id="39488"/>
    <lineage>
        <taxon>Bacteria</taxon>
        <taxon>Bacillati</taxon>
        <taxon>Bacillota</taxon>
        <taxon>Clostridia</taxon>
        <taxon>Lachnospirales</taxon>
        <taxon>Lachnospiraceae</taxon>
        <taxon>Anaerobutyricum</taxon>
    </lineage>
</organism>